<name>A0A0B5QR32_CLOBE</name>
<dbReference type="AlphaFoldDB" id="A0A0B5QR32"/>
<sequence>MGFIIFFPFFAAIIGIIIALICFIGTGLIIIGGTGIAMNKIYLKHMKTKDSALNFSFNIGSIILGSIFILFPLGCVLYGIIFSLASK</sequence>
<evidence type="ECO:0000256" key="1">
    <source>
        <dbReference type="SAM" id="Phobius"/>
    </source>
</evidence>
<keyword evidence="1" id="KW-1133">Transmembrane helix</keyword>
<evidence type="ECO:0000313" key="2">
    <source>
        <dbReference type="EMBL" id="AJG99363.1"/>
    </source>
</evidence>
<feature type="transmembrane region" description="Helical" evidence="1">
    <location>
        <begin position="6"/>
        <end position="31"/>
    </location>
</feature>
<dbReference type="STRING" id="1520.LF65_02790"/>
<protein>
    <submittedName>
        <fullName evidence="2">Uncharacterized protein</fullName>
    </submittedName>
</protein>
<gene>
    <name evidence="2" type="ORF">LF65_02790</name>
</gene>
<dbReference type="RefSeq" id="WP_041896775.1">
    <property type="nucleotide sequence ID" value="NZ_CP010086.2"/>
</dbReference>
<keyword evidence="1" id="KW-0812">Transmembrane</keyword>
<dbReference type="KEGG" id="cbei:LF65_02790"/>
<evidence type="ECO:0000313" key="3">
    <source>
        <dbReference type="Proteomes" id="UP000031866"/>
    </source>
</evidence>
<accession>A0A0B5QR32</accession>
<organism evidence="2 3">
    <name type="scientific">Clostridium beijerinckii</name>
    <name type="common">Clostridium MP</name>
    <dbReference type="NCBI Taxonomy" id="1520"/>
    <lineage>
        <taxon>Bacteria</taxon>
        <taxon>Bacillati</taxon>
        <taxon>Bacillota</taxon>
        <taxon>Clostridia</taxon>
        <taxon>Eubacteriales</taxon>
        <taxon>Clostridiaceae</taxon>
        <taxon>Clostridium</taxon>
    </lineage>
</organism>
<keyword evidence="1" id="KW-0472">Membrane</keyword>
<feature type="transmembrane region" description="Helical" evidence="1">
    <location>
        <begin position="52"/>
        <end position="81"/>
    </location>
</feature>
<proteinExistence type="predicted"/>
<dbReference type="Proteomes" id="UP000031866">
    <property type="component" value="Chromosome"/>
</dbReference>
<reference evidence="3" key="1">
    <citation type="submission" date="2014-12" db="EMBL/GenBank/DDBJ databases">
        <title>Genome sequence of Clostridium beijerinckii strain 59B.</title>
        <authorList>
            <person name="Little G.T."/>
            <person name="Minton N.P."/>
        </authorList>
    </citation>
    <scope>NUCLEOTIDE SEQUENCE [LARGE SCALE GENOMIC DNA]</scope>
    <source>
        <strain evidence="3">59B</strain>
    </source>
</reference>
<dbReference type="EMBL" id="CP010086">
    <property type="protein sequence ID" value="AJG99363.1"/>
    <property type="molecule type" value="Genomic_DNA"/>
</dbReference>